<dbReference type="InterPro" id="IPR050452">
    <property type="entry name" value="Metacaspase"/>
</dbReference>
<dbReference type="PANTHER" id="PTHR48104:SF30">
    <property type="entry name" value="METACASPASE-1"/>
    <property type="match status" value="1"/>
</dbReference>
<evidence type="ECO:0000256" key="3">
    <source>
        <dbReference type="ARBA" id="ARBA00022807"/>
    </source>
</evidence>
<keyword evidence="3" id="KW-0645">Protease</keyword>
<dbReference type="GO" id="GO:0006508">
    <property type="term" value="P:proteolysis"/>
    <property type="evidence" value="ECO:0007669"/>
    <property type="project" value="InterPro"/>
</dbReference>
<dbReference type="InterPro" id="IPR011600">
    <property type="entry name" value="Pept_C14_caspase"/>
</dbReference>
<protein>
    <submittedName>
        <fullName evidence="6">BQ5605_C004g03107 protein</fullName>
    </submittedName>
</protein>
<dbReference type="STRING" id="796604.A0A2X0MDW7"/>
<sequence length="464" mass="50565">MSGYPGANRPHGHHHTMMPDPNAYNNNYNNYGPPPPGPPSQAYYGGPPPPQQYGAGGGYDNGGGGDYNGGYEQQSGGYVPTHPPIQSQYVLTFYRCVFFRVKSSPCDCSSRYAPPNGFPGQQAQYNGPPPTHYGEFDQNQGPSRYQGDQFQVHQQPVANAQMYSNCSGKRKALSIGINYTGTSSALRGCVNDSDNMIKFICERYHYKREDVVQLTDRPGSSNMEIPTRANILRAMQWLVSDAQPNDSLFFHYSGHGGQAKDLDGDEDDGYDETIYPVDFKNAGQIIDDEMHAIMVARLPQGCRLTAIFDSCHSGSALDLPYIYSTQGKIKEPNMLADAGQGALSAFTSYARGDLGGVFKAVTSVGQKVMGGNKASQIAKQTKSSMADVISWSGCKDSQTSADTSEAGKATGALSFAFIDSLTKYPQQSYVQLLNTMRDSLRGKYDQKPQLSCSHELDTSLLFVM</sequence>
<gene>
    <name evidence="6" type="primary">BQ5605_C004g03107</name>
    <name evidence="6" type="ORF">BQ5605_C004G03107</name>
</gene>
<accession>A0A2X0MDW7</accession>
<dbReference type="SUPFAM" id="SSF52129">
    <property type="entry name" value="Caspase-like"/>
    <property type="match status" value="1"/>
</dbReference>
<proteinExistence type="inferred from homology"/>
<keyword evidence="2" id="KW-0053">Apoptosis</keyword>
<evidence type="ECO:0000256" key="2">
    <source>
        <dbReference type="ARBA" id="ARBA00022703"/>
    </source>
</evidence>
<feature type="compositionally biased region" description="Low complexity" evidence="4">
    <location>
        <begin position="21"/>
        <end position="31"/>
    </location>
</feature>
<comment type="similarity">
    <text evidence="1">Belongs to the peptidase C14B family.</text>
</comment>
<name>A0A2X0MDW7_9BASI</name>
<reference evidence="6 7" key="1">
    <citation type="submission" date="2016-11" db="EMBL/GenBank/DDBJ databases">
        <authorList>
            <person name="Jaros S."/>
            <person name="Januszkiewicz K."/>
            <person name="Wedrychowicz H."/>
        </authorList>
    </citation>
    <scope>NUCLEOTIDE SEQUENCE [LARGE SCALE GENOMIC DNA]</scope>
</reference>
<evidence type="ECO:0000313" key="6">
    <source>
        <dbReference type="EMBL" id="SGY70127.1"/>
    </source>
</evidence>
<evidence type="ECO:0000313" key="7">
    <source>
        <dbReference type="Proteomes" id="UP000249464"/>
    </source>
</evidence>
<feature type="region of interest" description="Disordered" evidence="4">
    <location>
        <begin position="117"/>
        <end position="146"/>
    </location>
</feature>
<dbReference type="GO" id="GO:0004197">
    <property type="term" value="F:cysteine-type endopeptidase activity"/>
    <property type="evidence" value="ECO:0007669"/>
    <property type="project" value="InterPro"/>
</dbReference>
<evidence type="ECO:0000256" key="4">
    <source>
        <dbReference type="SAM" id="MobiDB-lite"/>
    </source>
</evidence>
<dbReference type="Proteomes" id="UP000249464">
    <property type="component" value="Unassembled WGS sequence"/>
</dbReference>
<keyword evidence="7" id="KW-1185">Reference proteome</keyword>
<keyword evidence="3" id="KW-0378">Hydrolase</keyword>
<organism evidence="6 7">
    <name type="scientific">Microbotryum silenes-dioicae</name>
    <dbReference type="NCBI Taxonomy" id="796604"/>
    <lineage>
        <taxon>Eukaryota</taxon>
        <taxon>Fungi</taxon>
        <taxon>Dikarya</taxon>
        <taxon>Basidiomycota</taxon>
        <taxon>Pucciniomycotina</taxon>
        <taxon>Microbotryomycetes</taxon>
        <taxon>Microbotryales</taxon>
        <taxon>Microbotryaceae</taxon>
        <taxon>Microbotryum</taxon>
    </lineage>
</organism>
<dbReference type="Gene3D" id="3.40.50.12660">
    <property type="match status" value="1"/>
</dbReference>
<keyword evidence="3" id="KW-0788">Thiol protease</keyword>
<dbReference type="AlphaFoldDB" id="A0A2X0MDW7"/>
<dbReference type="GO" id="GO:0006915">
    <property type="term" value="P:apoptotic process"/>
    <property type="evidence" value="ECO:0007669"/>
    <property type="project" value="UniProtKB-KW"/>
</dbReference>
<dbReference type="GO" id="GO:0005737">
    <property type="term" value="C:cytoplasm"/>
    <property type="evidence" value="ECO:0007669"/>
    <property type="project" value="TreeGrafter"/>
</dbReference>
<feature type="domain" description="Peptidase C14 caspase" evidence="5">
    <location>
        <begin position="169"/>
        <end position="454"/>
    </location>
</feature>
<feature type="region of interest" description="Disordered" evidence="4">
    <location>
        <begin position="1"/>
        <end position="79"/>
    </location>
</feature>
<dbReference type="InterPro" id="IPR029030">
    <property type="entry name" value="Caspase-like_dom_sf"/>
</dbReference>
<evidence type="ECO:0000256" key="1">
    <source>
        <dbReference type="ARBA" id="ARBA00009005"/>
    </source>
</evidence>
<dbReference type="EMBL" id="FQNC01000046">
    <property type="protein sequence ID" value="SGY70127.1"/>
    <property type="molecule type" value="Genomic_DNA"/>
</dbReference>
<dbReference type="Pfam" id="PF00656">
    <property type="entry name" value="Peptidase_C14"/>
    <property type="match status" value="1"/>
</dbReference>
<feature type="compositionally biased region" description="Polar residues" evidence="4">
    <location>
        <begin position="137"/>
        <end position="146"/>
    </location>
</feature>
<dbReference type="PANTHER" id="PTHR48104">
    <property type="entry name" value="METACASPASE-4"/>
    <property type="match status" value="1"/>
</dbReference>
<feature type="compositionally biased region" description="Gly residues" evidence="4">
    <location>
        <begin position="54"/>
        <end position="68"/>
    </location>
</feature>
<evidence type="ECO:0000259" key="5">
    <source>
        <dbReference type="Pfam" id="PF00656"/>
    </source>
</evidence>